<evidence type="ECO:0008006" key="4">
    <source>
        <dbReference type="Google" id="ProtNLM"/>
    </source>
</evidence>
<keyword evidence="3" id="KW-1185">Reference proteome</keyword>
<evidence type="ECO:0000313" key="2">
    <source>
        <dbReference type="EMBL" id="KAK6527454.1"/>
    </source>
</evidence>
<dbReference type="AlphaFoldDB" id="A0AAV9WVF3"/>
<proteinExistence type="predicted"/>
<dbReference type="EMBL" id="JAVHJO010000015">
    <property type="protein sequence ID" value="KAK6527454.1"/>
    <property type="molecule type" value="Genomic_DNA"/>
</dbReference>
<name>A0AAV9WVF3_9PEZI</name>
<sequence>MDPETTPPSVATPQLQPQPPIFTLSTDLIVHLARELDEDDLLALRTTCKELNYKAREVHLGSLYHTRSVFFVPASLENLLKVATHISGVNSRVRHIRICPASPYINPERDVRKKLEEQAKNEIPGEEGPMPAGLVLKMYEQSKNEWPEVKYMQTWDLAANMLAVAFSNLPNIQTIQFDWKKAHSMTRSEFNLLYPSVGLLPGKRLPADLVNAISTYVIPLDYKHSGYWNIVTNAALIAGLSKLEKISDIGLFGDGVPLSWFIMPQSRLTKMGTAFSSLRILHLTFSDGERRNRAGIINPRPTGTMSRQTLCKWVESVGSSIEELRLEDMTSSARYEDGSPLPVLRKLKLLELVGLALKAESFKEAIEASQSSLNDIMFSQCLLENPKAEWVEILRDIKAKCQKLTKLNVVMKGQWRRREERFPDIDYRGEDLNSEKSFCLITPGVQERSEFFHRSVHTLQKNLGNLLDQHKEPEQFWDALTDRKWRQWPESSQRRNLRINRQFTFDDDEEGGPVALSPPSPGSDNSW</sequence>
<feature type="region of interest" description="Disordered" evidence="1">
    <location>
        <begin position="501"/>
        <end position="527"/>
    </location>
</feature>
<gene>
    <name evidence="2" type="ORF">TWF694_004443</name>
</gene>
<dbReference type="Proteomes" id="UP001365542">
    <property type="component" value="Unassembled WGS sequence"/>
</dbReference>
<evidence type="ECO:0000256" key="1">
    <source>
        <dbReference type="SAM" id="MobiDB-lite"/>
    </source>
</evidence>
<protein>
    <recommendedName>
        <fullName evidence="4">F-box domain-containing protein</fullName>
    </recommendedName>
</protein>
<accession>A0AAV9WVF3</accession>
<comment type="caution">
    <text evidence="2">The sequence shown here is derived from an EMBL/GenBank/DDBJ whole genome shotgun (WGS) entry which is preliminary data.</text>
</comment>
<evidence type="ECO:0000313" key="3">
    <source>
        <dbReference type="Proteomes" id="UP001365542"/>
    </source>
</evidence>
<reference evidence="2 3" key="1">
    <citation type="submission" date="2019-10" db="EMBL/GenBank/DDBJ databases">
        <authorList>
            <person name="Palmer J.M."/>
        </authorList>
    </citation>
    <scope>NUCLEOTIDE SEQUENCE [LARGE SCALE GENOMIC DNA]</scope>
    <source>
        <strain evidence="2 3">TWF694</strain>
    </source>
</reference>
<organism evidence="2 3">
    <name type="scientific">Orbilia ellipsospora</name>
    <dbReference type="NCBI Taxonomy" id="2528407"/>
    <lineage>
        <taxon>Eukaryota</taxon>
        <taxon>Fungi</taxon>
        <taxon>Dikarya</taxon>
        <taxon>Ascomycota</taxon>
        <taxon>Pezizomycotina</taxon>
        <taxon>Orbiliomycetes</taxon>
        <taxon>Orbiliales</taxon>
        <taxon>Orbiliaceae</taxon>
        <taxon>Orbilia</taxon>
    </lineage>
</organism>